<dbReference type="Gene3D" id="3.30.930.10">
    <property type="entry name" value="Bira Bifunctional Protein, Domain 2"/>
    <property type="match status" value="1"/>
</dbReference>
<keyword evidence="6 9" id="KW-0648">Protein biosynthesis</keyword>
<dbReference type="HAMAP" id="MF_00127">
    <property type="entry name" value="His_tRNA_synth"/>
    <property type="match status" value="1"/>
</dbReference>
<feature type="binding site" evidence="10">
    <location>
        <position position="128"/>
    </location>
    <ligand>
        <name>L-histidine</name>
        <dbReference type="ChEBI" id="CHEBI:57595"/>
    </ligand>
</feature>
<dbReference type="Gene3D" id="3.40.50.800">
    <property type="entry name" value="Anticodon-binding domain"/>
    <property type="match status" value="1"/>
</dbReference>
<dbReference type="GO" id="GO:0004821">
    <property type="term" value="F:histidine-tRNA ligase activity"/>
    <property type="evidence" value="ECO:0007669"/>
    <property type="project" value="UniProtKB-UniRule"/>
</dbReference>
<reference evidence="11" key="3">
    <citation type="submission" date="2022-06" db="EMBL/GenBank/DDBJ databases">
        <title>Resources to Facilitate Use of the Altered Schaedler Flora (ASF) Mouse Model to Study Microbiome Function.</title>
        <authorList>
            <person name="Proctor A."/>
            <person name="Parvinroo S."/>
            <person name="Richie T."/>
            <person name="Jia X."/>
            <person name="Lee S.T.M."/>
            <person name="Karp P.D."/>
            <person name="Paley S."/>
            <person name="Kostic A.D."/>
            <person name="Pierre J.F."/>
            <person name="Wannemuehler M.J."/>
            <person name="Phillips G.J."/>
        </authorList>
    </citation>
    <scope>NUCLEOTIDE SEQUENCE</scope>
    <source>
        <strain evidence="11">ASF457</strain>
    </source>
</reference>
<dbReference type="CDD" id="cd00859">
    <property type="entry name" value="HisRS_anticodon"/>
    <property type="match status" value="1"/>
</dbReference>
<reference evidence="11" key="2">
    <citation type="submission" date="2022-05" db="EMBL/GenBank/DDBJ databases">
        <authorList>
            <person name="Proctor A.L."/>
            <person name="Phillips G.J."/>
            <person name="Wannemuehler M.J."/>
        </authorList>
    </citation>
    <scope>NUCLEOTIDE SEQUENCE</scope>
    <source>
        <strain evidence="11">ASF457</strain>
    </source>
</reference>
<dbReference type="KEGG" id="msch:N508_000162"/>
<dbReference type="InterPro" id="IPR004516">
    <property type="entry name" value="HisRS/HisZ"/>
</dbReference>
<feature type="binding site" evidence="10">
    <location>
        <position position="256"/>
    </location>
    <ligand>
        <name>L-histidine</name>
        <dbReference type="ChEBI" id="CHEBI:57595"/>
    </ligand>
</feature>
<dbReference type="AlphaFoldDB" id="V2QA98"/>
<evidence type="ECO:0000256" key="7">
    <source>
        <dbReference type="ARBA" id="ARBA00023146"/>
    </source>
</evidence>
<feature type="binding site" evidence="10">
    <location>
        <position position="124"/>
    </location>
    <ligand>
        <name>L-histidine</name>
        <dbReference type="ChEBI" id="CHEBI:57595"/>
    </ligand>
</feature>
<dbReference type="OrthoDB" id="9800814at2"/>
<dbReference type="InterPro" id="IPR041715">
    <property type="entry name" value="HisRS-like_core"/>
</dbReference>
<evidence type="ECO:0000256" key="8">
    <source>
        <dbReference type="ARBA" id="ARBA00047639"/>
    </source>
</evidence>
<evidence type="ECO:0000256" key="2">
    <source>
        <dbReference type="ARBA" id="ARBA00011738"/>
    </source>
</evidence>
<evidence type="ECO:0000256" key="6">
    <source>
        <dbReference type="ARBA" id="ARBA00022917"/>
    </source>
</evidence>
<feature type="binding site" evidence="10">
    <location>
        <begin position="260"/>
        <end position="261"/>
    </location>
    <ligand>
        <name>L-histidine</name>
        <dbReference type="ChEBI" id="CHEBI:57595"/>
    </ligand>
</feature>
<dbReference type="Pfam" id="PF03129">
    <property type="entry name" value="HGTP_anticodon"/>
    <property type="match status" value="1"/>
</dbReference>
<sequence>MLQKVKGFRDIFGKDIEYWHKVETDIQRFFKSCGFSEFRLPVLEKTAVFKRGIGETTDIVEKEMFTFIDSQEHVSLRPEGTAALMRAYIENNLYNPPGIKKYYYLGNMFRRERPQKGRFRQFTQIGVEVLECDAPLLDAEIIGMLYKTSEILGFSNYVSIEINSIGCPVCRPKYKEDLVRYFDKEKDKLCDDCKRRLSTNPLRILDCKIESCKNTAKDAPSILNYLCDTCSSHFEDVKEYLIMMNIPFKINERMVRGLDYYIRTAFELVTDKLGAASAVGAGGRYDGLVKSLGGKDTAGIGFAIGLDRVVELLKEVNPLNYHYTDVFILVFDKENLTYTFNLVDNLRNAGYVAEYDYNTASMKSQMKKADKSQARYAVILGSNEVKENKAAVKDLISGEQFLIELENVFEYLKNKLI</sequence>
<dbReference type="InterPro" id="IPR015807">
    <property type="entry name" value="His-tRNA-ligase"/>
</dbReference>
<dbReference type="PANTHER" id="PTHR43707">
    <property type="entry name" value="HISTIDYL-TRNA SYNTHETASE"/>
    <property type="match status" value="1"/>
</dbReference>
<keyword evidence="3 9" id="KW-0436">Ligase</keyword>
<organism evidence="11 12">
    <name type="scientific">Mucispirillum schaedleri ASF457</name>
    <dbReference type="NCBI Taxonomy" id="1379858"/>
    <lineage>
        <taxon>Bacteria</taxon>
        <taxon>Pseudomonadati</taxon>
        <taxon>Deferribacterota</taxon>
        <taxon>Deferribacteres</taxon>
        <taxon>Deferribacterales</taxon>
        <taxon>Mucispirillaceae</taxon>
        <taxon>Mucispirillum</taxon>
    </lineage>
</organism>
<keyword evidence="7 9" id="KW-0030">Aminoacyl-tRNA synthetase</keyword>
<dbReference type="GO" id="GO:0006427">
    <property type="term" value="P:histidyl-tRNA aminoacylation"/>
    <property type="evidence" value="ECO:0007669"/>
    <property type="project" value="UniProtKB-UniRule"/>
</dbReference>
<dbReference type="InterPro" id="IPR006195">
    <property type="entry name" value="aa-tRNA-synth_II"/>
</dbReference>
<dbReference type="eggNOG" id="COG0124">
    <property type="taxonomic scope" value="Bacteria"/>
</dbReference>
<dbReference type="GO" id="GO:0005524">
    <property type="term" value="F:ATP binding"/>
    <property type="evidence" value="ECO:0007669"/>
    <property type="project" value="UniProtKB-UniRule"/>
</dbReference>
<evidence type="ECO:0000256" key="3">
    <source>
        <dbReference type="ARBA" id="ARBA00022598"/>
    </source>
</evidence>
<dbReference type="EC" id="6.1.1.21" evidence="9"/>
<keyword evidence="9" id="KW-0963">Cytoplasm</keyword>
<dbReference type="NCBIfam" id="TIGR00442">
    <property type="entry name" value="hisS"/>
    <property type="match status" value="1"/>
</dbReference>
<evidence type="ECO:0000256" key="4">
    <source>
        <dbReference type="ARBA" id="ARBA00022741"/>
    </source>
</evidence>
<dbReference type="SUPFAM" id="SSF52954">
    <property type="entry name" value="Class II aaRS ABD-related"/>
    <property type="match status" value="1"/>
</dbReference>
<dbReference type="PANTHER" id="PTHR43707:SF1">
    <property type="entry name" value="HISTIDINE--TRNA LIGASE, MITOCHONDRIAL-RELATED"/>
    <property type="match status" value="1"/>
</dbReference>
<comment type="subunit">
    <text evidence="2 9">Homodimer.</text>
</comment>
<dbReference type="Proteomes" id="UP000017429">
    <property type="component" value="Chromosome"/>
</dbReference>
<dbReference type="PROSITE" id="PS50862">
    <property type="entry name" value="AA_TRNA_LIGASE_II"/>
    <property type="match status" value="1"/>
</dbReference>
<name>V2QA98_9BACT</name>
<dbReference type="InterPro" id="IPR033656">
    <property type="entry name" value="HisRS_anticodon"/>
</dbReference>
<comment type="similarity">
    <text evidence="1 9">Belongs to the class-II aminoacyl-tRNA synthetase family.</text>
</comment>
<evidence type="ECO:0000313" key="12">
    <source>
        <dbReference type="Proteomes" id="UP000017429"/>
    </source>
</evidence>
<accession>V2QA98</accession>
<reference evidence="11" key="1">
    <citation type="journal article" date="2014" name="Genome Announc.">
        <title>Draft genome sequences of the altered schaedler flora, a defined bacterial community from gnotobiotic mice.</title>
        <authorList>
            <person name="Wannemuehler M.J."/>
            <person name="Overstreet A.M."/>
            <person name="Ward D.V."/>
            <person name="Phillips G.J."/>
        </authorList>
    </citation>
    <scope>NUCLEOTIDE SEQUENCE</scope>
    <source>
        <strain evidence="11">ASF457</strain>
    </source>
</reference>
<feature type="binding site" evidence="10">
    <location>
        <position position="110"/>
    </location>
    <ligand>
        <name>L-histidine</name>
        <dbReference type="ChEBI" id="CHEBI:57595"/>
    </ligand>
</feature>
<dbReference type="RefSeq" id="WP_023276177.1">
    <property type="nucleotide sequence ID" value="NZ_CP097562.1"/>
</dbReference>
<comment type="catalytic activity">
    <reaction evidence="8 9">
        <text>tRNA(His) + L-histidine + ATP = L-histidyl-tRNA(His) + AMP + diphosphate + H(+)</text>
        <dbReference type="Rhea" id="RHEA:17313"/>
        <dbReference type="Rhea" id="RHEA-COMP:9665"/>
        <dbReference type="Rhea" id="RHEA-COMP:9689"/>
        <dbReference type="ChEBI" id="CHEBI:15378"/>
        <dbReference type="ChEBI" id="CHEBI:30616"/>
        <dbReference type="ChEBI" id="CHEBI:33019"/>
        <dbReference type="ChEBI" id="CHEBI:57595"/>
        <dbReference type="ChEBI" id="CHEBI:78442"/>
        <dbReference type="ChEBI" id="CHEBI:78527"/>
        <dbReference type="ChEBI" id="CHEBI:456215"/>
        <dbReference type="EC" id="6.1.1.21"/>
    </reaction>
</comment>
<dbReference type="CDD" id="cd00773">
    <property type="entry name" value="HisRS-like_core"/>
    <property type="match status" value="1"/>
</dbReference>
<evidence type="ECO:0000256" key="1">
    <source>
        <dbReference type="ARBA" id="ARBA00008226"/>
    </source>
</evidence>
<keyword evidence="12" id="KW-1185">Reference proteome</keyword>
<evidence type="ECO:0000256" key="5">
    <source>
        <dbReference type="ARBA" id="ARBA00022840"/>
    </source>
</evidence>
<dbReference type="PIRSF" id="PIRSF001549">
    <property type="entry name" value="His-tRNA_synth"/>
    <property type="match status" value="1"/>
</dbReference>
<dbReference type="GO" id="GO:0005737">
    <property type="term" value="C:cytoplasm"/>
    <property type="evidence" value="ECO:0007669"/>
    <property type="project" value="UniProtKB-SubCell"/>
</dbReference>
<dbReference type="Pfam" id="PF13393">
    <property type="entry name" value="tRNA-synt_His"/>
    <property type="match status" value="2"/>
</dbReference>
<gene>
    <name evidence="9 11" type="primary">hisS</name>
    <name evidence="11" type="ORF">N508_000162</name>
</gene>
<dbReference type="EMBL" id="CP097562">
    <property type="protein sequence ID" value="USF23107.1"/>
    <property type="molecule type" value="Genomic_DNA"/>
</dbReference>
<protein>
    <recommendedName>
        <fullName evidence="9">Histidine--tRNA ligase</fullName>
        <ecNumber evidence="9">6.1.1.21</ecNumber>
    </recommendedName>
    <alternativeName>
        <fullName evidence="9">Histidyl-tRNA synthetase</fullName>
        <shortName evidence="9">HisRS</shortName>
    </alternativeName>
</protein>
<proteinExistence type="inferred from homology"/>
<dbReference type="InterPro" id="IPR045864">
    <property type="entry name" value="aa-tRNA-synth_II/BPL/LPL"/>
</dbReference>
<dbReference type="InterPro" id="IPR036621">
    <property type="entry name" value="Anticodon-bd_dom_sf"/>
</dbReference>
<keyword evidence="4 9" id="KW-0547">Nucleotide-binding</keyword>
<feature type="binding site" evidence="10">
    <location>
        <begin position="79"/>
        <end position="81"/>
    </location>
    <ligand>
        <name>L-histidine</name>
        <dbReference type="ChEBI" id="CHEBI:57595"/>
    </ligand>
</feature>
<evidence type="ECO:0000313" key="11">
    <source>
        <dbReference type="EMBL" id="USF23107.1"/>
    </source>
</evidence>
<evidence type="ECO:0000256" key="9">
    <source>
        <dbReference type="HAMAP-Rule" id="MF_00127"/>
    </source>
</evidence>
<evidence type="ECO:0000256" key="10">
    <source>
        <dbReference type="PIRSR" id="PIRSR001549-1"/>
    </source>
</evidence>
<comment type="subcellular location">
    <subcellularLocation>
        <location evidence="9">Cytoplasm</location>
    </subcellularLocation>
</comment>
<keyword evidence="5 9" id="KW-0067">ATP-binding</keyword>
<dbReference type="InterPro" id="IPR004154">
    <property type="entry name" value="Anticodon-bd"/>
</dbReference>
<dbReference type="SUPFAM" id="SSF55681">
    <property type="entry name" value="Class II aaRS and biotin synthetases"/>
    <property type="match status" value="1"/>
</dbReference>